<dbReference type="GO" id="GO:0032259">
    <property type="term" value="P:methylation"/>
    <property type="evidence" value="ECO:0007669"/>
    <property type="project" value="UniProtKB-KW"/>
</dbReference>
<dbReference type="CDD" id="cd02440">
    <property type="entry name" value="AdoMet_MTases"/>
    <property type="match status" value="1"/>
</dbReference>
<keyword evidence="2" id="KW-0489">Methyltransferase</keyword>
<reference evidence="2 3" key="1">
    <citation type="submission" date="2020-04" db="EMBL/GenBank/DDBJ databases">
        <title>Genome sequencing of novel species.</title>
        <authorList>
            <person name="Heo J."/>
            <person name="Kim S.-J."/>
            <person name="Kim J.-S."/>
            <person name="Hong S.-B."/>
            <person name="Kwon S.-W."/>
        </authorList>
    </citation>
    <scope>NUCLEOTIDE SEQUENCE [LARGE SCALE GENOMIC DNA]</scope>
    <source>
        <strain evidence="2 3">MFER-1</strain>
    </source>
</reference>
<gene>
    <name evidence="2" type="ORF">HH215_08525</name>
</gene>
<dbReference type="Gene3D" id="3.40.50.150">
    <property type="entry name" value="Vaccinia Virus protein VP39"/>
    <property type="match status" value="1"/>
</dbReference>
<accession>A0A7Z2VHM5</accession>
<dbReference type="Pfam" id="PF13649">
    <property type="entry name" value="Methyltransf_25"/>
    <property type="match status" value="1"/>
</dbReference>
<proteinExistence type="predicted"/>
<evidence type="ECO:0000313" key="2">
    <source>
        <dbReference type="EMBL" id="QJD83214.1"/>
    </source>
</evidence>
<organism evidence="2 3">
    <name type="scientific">Cohnella herbarum</name>
    <dbReference type="NCBI Taxonomy" id="2728023"/>
    <lineage>
        <taxon>Bacteria</taxon>
        <taxon>Bacillati</taxon>
        <taxon>Bacillota</taxon>
        <taxon>Bacilli</taxon>
        <taxon>Bacillales</taxon>
        <taxon>Paenibacillaceae</taxon>
        <taxon>Cohnella</taxon>
    </lineage>
</organism>
<dbReference type="RefSeq" id="WP_169279511.1">
    <property type="nucleotide sequence ID" value="NZ_CP051680.1"/>
</dbReference>
<dbReference type="Proteomes" id="UP000502248">
    <property type="component" value="Chromosome"/>
</dbReference>
<dbReference type="InterPro" id="IPR041698">
    <property type="entry name" value="Methyltransf_25"/>
</dbReference>
<dbReference type="PANTHER" id="PTHR43460:SF1">
    <property type="entry name" value="METHYLTRANSFERASE TYPE 11 DOMAIN-CONTAINING PROTEIN"/>
    <property type="match status" value="1"/>
</dbReference>
<dbReference type="EMBL" id="CP051680">
    <property type="protein sequence ID" value="QJD83214.1"/>
    <property type="molecule type" value="Genomic_DNA"/>
</dbReference>
<evidence type="ECO:0000313" key="3">
    <source>
        <dbReference type="Proteomes" id="UP000502248"/>
    </source>
</evidence>
<dbReference type="InterPro" id="IPR052939">
    <property type="entry name" value="23S_rRNA_MeTrnsfrase_RlmA"/>
</dbReference>
<keyword evidence="3" id="KW-1185">Reference proteome</keyword>
<dbReference type="PANTHER" id="PTHR43460">
    <property type="entry name" value="METHYLTRANSFERASE"/>
    <property type="match status" value="1"/>
</dbReference>
<dbReference type="SUPFAM" id="SSF53335">
    <property type="entry name" value="S-adenosyl-L-methionine-dependent methyltransferases"/>
    <property type="match status" value="1"/>
</dbReference>
<dbReference type="KEGG" id="cheb:HH215_08525"/>
<protein>
    <submittedName>
        <fullName evidence="2">Class I SAM-dependent methyltransferase</fullName>
    </submittedName>
</protein>
<dbReference type="AlphaFoldDB" id="A0A7Z2VHM5"/>
<dbReference type="GO" id="GO:0008168">
    <property type="term" value="F:methyltransferase activity"/>
    <property type="evidence" value="ECO:0007669"/>
    <property type="project" value="UniProtKB-KW"/>
</dbReference>
<keyword evidence="2" id="KW-0808">Transferase</keyword>
<feature type="domain" description="Methyltransferase" evidence="1">
    <location>
        <begin position="47"/>
        <end position="117"/>
    </location>
</feature>
<sequence length="226" mass="25746">MGMDWYNAIALRNGGYKSNAMFTIEGVSAEEIFEQELIKMLPNYQSVLDAGCGHGDFTMKMSQHSKSLIGFDNSIEMITIANKSLLETEISNVRFIEATTKSELPFADAQFDLIYDRRGPTSILNHSRILTSGGTVYGIHSGALNLVKERLINNHFENIQIREFNRAKYCFPNDAEFTKFLSGIPGNPDYSLPEYKEELDKKIEQHKINGKIELIEYKYIWKATKP</sequence>
<name>A0A7Z2VHM5_9BACL</name>
<evidence type="ECO:0000259" key="1">
    <source>
        <dbReference type="Pfam" id="PF13649"/>
    </source>
</evidence>
<dbReference type="InterPro" id="IPR029063">
    <property type="entry name" value="SAM-dependent_MTases_sf"/>
</dbReference>